<evidence type="ECO:0000256" key="1">
    <source>
        <dbReference type="PROSITE-ProRule" id="PRU00042"/>
    </source>
</evidence>
<keyword evidence="1" id="KW-0479">Metal-binding</keyword>
<keyword evidence="1" id="KW-0862">Zinc</keyword>
<comment type="caution">
    <text evidence="4">The sequence shown here is derived from an EMBL/GenBank/DDBJ whole genome shotgun (WGS) entry which is preliminary data.</text>
</comment>
<dbReference type="InterPro" id="IPR013087">
    <property type="entry name" value="Znf_C2H2_type"/>
</dbReference>
<feature type="region of interest" description="Disordered" evidence="2">
    <location>
        <begin position="41"/>
        <end position="119"/>
    </location>
</feature>
<dbReference type="PROSITE" id="PS00028">
    <property type="entry name" value="ZINC_FINGER_C2H2_1"/>
    <property type="match status" value="1"/>
</dbReference>
<dbReference type="PROSITE" id="PS50157">
    <property type="entry name" value="ZINC_FINGER_C2H2_2"/>
    <property type="match status" value="1"/>
</dbReference>
<dbReference type="AlphaFoldDB" id="A0A1R2AVX0"/>
<reference evidence="4 5" key="1">
    <citation type="submission" date="2016-11" db="EMBL/GenBank/DDBJ databases">
        <title>The macronuclear genome of Stentor coeruleus: a giant cell with tiny introns.</title>
        <authorList>
            <person name="Slabodnick M."/>
            <person name="Ruby J.G."/>
            <person name="Reiff S.B."/>
            <person name="Swart E.C."/>
            <person name="Gosai S."/>
            <person name="Prabakaran S."/>
            <person name="Witkowska E."/>
            <person name="Larue G.E."/>
            <person name="Fisher S."/>
            <person name="Freeman R.M."/>
            <person name="Gunawardena J."/>
            <person name="Chu W."/>
            <person name="Stover N.A."/>
            <person name="Gregory B.D."/>
            <person name="Nowacki M."/>
            <person name="Derisi J."/>
            <person name="Roy S.W."/>
            <person name="Marshall W.F."/>
            <person name="Sood P."/>
        </authorList>
    </citation>
    <scope>NUCLEOTIDE SEQUENCE [LARGE SCALE GENOMIC DNA]</scope>
    <source>
        <strain evidence="4">WM001</strain>
    </source>
</reference>
<evidence type="ECO:0000259" key="3">
    <source>
        <dbReference type="PROSITE" id="PS50157"/>
    </source>
</evidence>
<dbReference type="GO" id="GO:0008270">
    <property type="term" value="F:zinc ion binding"/>
    <property type="evidence" value="ECO:0007669"/>
    <property type="project" value="UniProtKB-KW"/>
</dbReference>
<dbReference type="Proteomes" id="UP000187209">
    <property type="component" value="Unassembled WGS sequence"/>
</dbReference>
<evidence type="ECO:0000313" key="4">
    <source>
        <dbReference type="EMBL" id="OMJ68674.1"/>
    </source>
</evidence>
<keyword evidence="5" id="KW-1185">Reference proteome</keyword>
<accession>A0A1R2AVX0</accession>
<evidence type="ECO:0000256" key="2">
    <source>
        <dbReference type="SAM" id="MobiDB-lite"/>
    </source>
</evidence>
<proteinExistence type="predicted"/>
<evidence type="ECO:0000313" key="5">
    <source>
        <dbReference type="Proteomes" id="UP000187209"/>
    </source>
</evidence>
<dbReference type="EMBL" id="MPUH01001296">
    <property type="protein sequence ID" value="OMJ68674.1"/>
    <property type="molecule type" value="Genomic_DNA"/>
</dbReference>
<feature type="domain" description="C2H2-type" evidence="3">
    <location>
        <begin position="249"/>
        <end position="274"/>
    </location>
</feature>
<keyword evidence="1" id="KW-0863">Zinc-finger</keyword>
<organism evidence="4 5">
    <name type="scientific">Stentor coeruleus</name>
    <dbReference type="NCBI Taxonomy" id="5963"/>
    <lineage>
        <taxon>Eukaryota</taxon>
        <taxon>Sar</taxon>
        <taxon>Alveolata</taxon>
        <taxon>Ciliophora</taxon>
        <taxon>Postciliodesmatophora</taxon>
        <taxon>Heterotrichea</taxon>
        <taxon>Heterotrichida</taxon>
        <taxon>Stentoridae</taxon>
        <taxon>Stentor</taxon>
    </lineage>
</organism>
<sequence>MQVESSQEQEFWYRPRLALEGYVIFRKEKNSEKCEVQDILILNSDGTTSAEPEPKSKSKKKSSKKPTKSTNESKSKTPIAKTPTAKSPIPSVSPDPNKTLNIARSKKSILNKDTLEIENHTKDLDCKEGSKVNEAIDLDRSESPLFSKKIDLVEKFTGPQDKSPIIDASKGTSGQSEKSTTPLPEKKLTQFSKANEKKAAVGIVEPIPIQAPSNNKKNLIKPCEEPQNPSINHSTREDFQNFSQTEMTFSCPDNRCSEKFVTSEELFIHMCNVHRLSCKMPYCSYMCYTFQEYSEHFEKIHCLAAPMPVKRPSSHFAQQAHKEFKQSVEATN</sequence>
<protein>
    <recommendedName>
        <fullName evidence="3">C2H2-type domain-containing protein</fullName>
    </recommendedName>
</protein>
<dbReference type="SMART" id="SM00355">
    <property type="entry name" value="ZnF_C2H2"/>
    <property type="match status" value="2"/>
</dbReference>
<gene>
    <name evidence="4" type="ORF">SteCoe_33815</name>
</gene>
<feature type="compositionally biased region" description="Polar residues" evidence="2">
    <location>
        <begin position="170"/>
        <end position="182"/>
    </location>
</feature>
<feature type="region of interest" description="Disordered" evidence="2">
    <location>
        <begin position="158"/>
        <end position="186"/>
    </location>
</feature>
<feature type="compositionally biased region" description="Basic residues" evidence="2">
    <location>
        <begin position="57"/>
        <end position="67"/>
    </location>
</feature>
<name>A0A1R2AVX0_9CILI</name>
<feature type="compositionally biased region" description="Low complexity" evidence="2">
    <location>
        <begin position="68"/>
        <end position="78"/>
    </location>
</feature>